<dbReference type="GO" id="GO:0003677">
    <property type="term" value="F:DNA binding"/>
    <property type="evidence" value="ECO:0007669"/>
    <property type="project" value="UniProtKB-KW"/>
</dbReference>
<sequence>MENSGTKGVRKGAWTKEEDILLKKCIEKYGEGKWHLVPLRSGLNRCRKSCRLRWLNYLRPNIKRGYFSKDEVDLIKRLHKLLGNRWSLIAGRLPGRTANDVKNFWNTHIEKKLGNKEGNIEKEKVQKTITKSNIVRPQPRTFPKSHVMEASPINQTNDWTNKDENPNNKKPSSSTSSPQEEVDECIKWWSNLLQETELGADISPFSLSGEEDHQTEQIITPGLNNPVEQDGLSSLVLDVDCWELDSFHHQSFMPFN</sequence>
<evidence type="ECO:0000256" key="5">
    <source>
        <dbReference type="ARBA" id="ARBA00023159"/>
    </source>
</evidence>
<evidence type="ECO:0000256" key="2">
    <source>
        <dbReference type="ARBA" id="ARBA00022737"/>
    </source>
</evidence>
<keyword evidence="12" id="KW-1185">Reference proteome</keyword>
<evidence type="ECO:0000256" key="8">
    <source>
        <dbReference type="SAM" id="MobiDB-lite"/>
    </source>
</evidence>
<dbReference type="CDD" id="cd00167">
    <property type="entry name" value="SANT"/>
    <property type="match status" value="2"/>
</dbReference>
<organism evidence="11 12">
    <name type="scientific">Buddleja alternifolia</name>
    <dbReference type="NCBI Taxonomy" id="168488"/>
    <lineage>
        <taxon>Eukaryota</taxon>
        <taxon>Viridiplantae</taxon>
        <taxon>Streptophyta</taxon>
        <taxon>Embryophyta</taxon>
        <taxon>Tracheophyta</taxon>
        <taxon>Spermatophyta</taxon>
        <taxon>Magnoliopsida</taxon>
        <taxon>eudicotyledons</taxon>
        <taxon>Gunneridae</taxon>
        <taxon>Pentapetalae</taxon>
        <taxon>asterids</taxon>
        <taxon>lamiids</taxon>
        <taxon>Lamiales</taxon>
        <taxon>Scrophulariaceae</taxon>
        <taxon>Buddlejeae</taxon>
        <taxon>Buddleja</taxon>
    </lineage>
</organism>
<dbReference type="GO" id="GO:0005634">
    <property type="term" value="C:nucleus"/>
    <property type="evidence" value="ECO:0007669"/>
    <property type="project" value="UniProtKB-SubCell"/>
</dbReference>
<dbReference type="InterPro" id="IPR009057">
    <property type="entry name" value="Homeodomain-like_sf"/>
</dbReference>
<dbReference type="InterPro" id="IPR017930">
    <property type="entry name" value="Myb_dom"/>
</dbReference>
<dbReference type="PROSITE" id="PS51294">
    <property type="entry name" value="HTH_MYB"/>
    <property type="match status" value="2"/>
</dbReference>
<feature type="domain" description="Myb-like" evidence="9">
    <location>
        <begin position="6"/>
        <end position="58"/>
    </location>
</feature>
<keyword evidence="7" id="KW-0539">Nucleus</keyword>
<comment type="subcellular location">
    <subcellularLocation>
        <location evidence="1">Nucleus</location>
    </subcellularLocation>
</comment>
<dbReference type="Gene3D" id="1.10.10.60">
    <property type="entry name" value="Homeodomain-like"/>
    <property type="match status" value="2"/>
</dbReference>
<dbReference type="SMART" id="SM00717">
    <property type="entry name" value="SANT"/>
    <property type="match status" value="2"/>
</dbReference>
<feature type="domain" description="HTH myb-type" evidence="10">
    <location>
        <begin position="63"/>
        <end position="113"/>
    </location>
</feature>
<evidence type="ECO:0000313" key="12">
    <source>
        <dbReference type="Proteomes" id="UP000826271"/>
    </source>
</evidence>
<gene>
    <name evidence="11" type="ORF">BUALT_Bualt04G0091300</name>
</gene>
<evidence type="ECO:0000256" key="4">
    <source>
        <dbReference type="ARBA" id="ARBA00023125"/>
    </source>
</evidence>
<dbReference type="GO" id="GO:0080090">
    <property type="term" value="P:regulation of primary metabolic process"/>
    <property type="evidence" value="ECO:0007669"/>
    <property type="project" value="UniProtKB-ARBA"/>
</dbReference>
<keyword evidence="4" id="KW-0238">DNA-binding</keyword>
<dbReference type="PROSITE" id="PS50090">
    <property type="entry name" value="MYB_LIKE"/>
    <property type="match status" value="2"/>
</dbReference>
<evidence type="ECO:0000256" key="6">
    <source>
        <dbReference type="ARBA" id="ARBA00023163"/>
    </source>
</evidence>
<evidence type="ECO:0000256" key="7">
    <source>
        <dbReference type="ARBA" id="ARBA00023242"/>
    </source>
</evidence>
<dbReference type="PANTHER" id="PTHR47999">
    <property type="entry name" value="TRANSCRIPTION FACTOR MYB8-RELATED-RELATED"/>
    <property type="match status" value="1"/>
</dbReference>
<dbReference type="Proteomes" id="UP000826271">
    <property type="component" value="Unassembled WGS sequence"/>
</dbReference>
<evidence type="ECO:0000256" key="1">
    <source>
        <dbReference type="ARBA" id="ARBA00004123"/>
    </source>
</evidence>
<evidence type="ECO:0000256" key="3">
    <source>
        <dbReference type="ARBA" id="ARBA00023015"/>
    </source>
</evidence>
<evidence type="ECO:0000259" key="9">
    <source>
        <dbReference type="PROSITE" id="PS50090"/>
    </source>
</evidence>
<feature type="domain" description="Myb-like" evidence="9">
    <location>
        <begin position="59"/>
        <end position="109"/>
    </location>
</feature>
<proteinExistence type="predicted"/>
<dbReference type="InterPro" id="IPR001005">
    <property type="entry name" value="SANT/Myb"/>
</dbReference>
<dbReference type="PANTHER" id="PTHR47999:SF24">
    <property type="entry name" value="TRANSCRIPTION FACTOR MYB90"/>
    <property type="match status" value="1"/>
</dbReference>
<protein>
    <submittedName>
        <fullName evidence="11">Uncharacterized protein</fullName>
    </submittedName>
</protein>
<feature type="domain" description="HTH myb-type" evidence="10">
    <location>
        <begin position="6"/>
        <end position="62"/>
    </location>
</feature>
<dbReference type="Pfam" id="PF00249">
    <property type="entry name" value="Myb_DNA-binding"/>
    <property type="match status" value="2"/>
</dbReference>
<feature type="region of interest" description="Disordered" evidence="8">
    <location>
        <begin position="135"/>
        <end position="181"/>
    </location>
</feature>
<keyword evidence="5" id="KW-0010">Activator</keyword>
<feature type="compositionally biased region" description="Low complexity" evidence="8">
    <location>
        <begin position="168"/>
        <end position="179"/>
    </location>
</feature>
<keyword evidence="3" id="KW-0805">Transcription regulation</keyword>
<name>A0AAV6XYQ2_9LAMI</name>
<evidence type="ECO:0000313" key="11">
    <source>
        <dbReference type="EMBL" id="KAG8384180.1"/>
    </source>
</evidence>
<keyword evidence="2" id="KW-0677">Repeat</keyword>
<dbReference type="EMBL" id="WHWC01000004">
    <property type="protein sequence ID" value="KAG8384180.1"/>
    <property type="molecule type" value="Genomic_DNA"/>
</dbReference>
<dbReference type="InterPro" id="IPR015495">
    <property type="entry name" value="Myb_TF_plants"/>
</dbReference>
<evidence type="ECO:0000259" key="10">
    <source>
        <dbReference type="PROSITE" id="PS51294"/>
    </source>
</evidence>
<dbReference type="AlphaFoldDB" id="A0AAV6XYQ2"/>
<reference evidence="11" key="1">
    <citation type="submission" date="2019-10" db="EMBL/GenBank/DDBJ databases">
        <authorList>
            <person name="Zhang R."/>
            <person name="Pan Y."/>
            <person name="Wang J."/>
            <person name="Ma R."/>
            <person name="Yu S."/>
        </authorList>
    </citation>
    <scope>NUCLEOTIDE SEQUENCE</scope>
    <source>
        <strain evidence="11">LA-IB0</strain>
        <tissue evidence="11">Leaf</tissue>
    </source>
</reference>
<dbReference type="SUPFAM" id="SSF46689">
    <property type="entry name" value="Homeodomain-like"/>
    <property type="match status" value="1"/>
</dbReference>
<dbReference type="FunFam" id="1.10.10.60:FF:000218">
    <property type="entry name" value="Myb transcription factor"/>
    <property type="match status" value="1"/>
</dbReference>
<keyword evidence="6" id="KW-0804">Transcription</keyword>
<accession>A0AAV6XYQ2</accession>
<comment type="caution">
    <text evidence="11">The sequence shown here is derived from an EMBL/GenBank/DDBJ whole genome shotgun (WGS) entry which is preliminary data.</text>
</comment>